<dbReference type="PANTHER" id="PTHR10314">
    <property type="entry name" value="CYSTATHIONINE BETA-SYNTHASE"/>
    <property type="match status" value="1"/>
</dbReference>
<comment type="caution">
    <text evidence="2">The sequence shown here is derived from an EMBL/GenBank/DDBJ whole genome shotgun (WGS) entry which is preliminary data.</text>
</comment>
<dbReference type="InterPro" id="IPR050214">
    <property type="entry name" value="Cys_Synth/Cystath_Beta-Synth"/>
</dbReference>
<dbReference type="InterPro" id="IPR036052">
    <property type="entry name" value="TrpB-like_PALP_sf"/>
</dbReference>
<accession>A0ABN7PHE0</accession>
<dbReference type="InterPro" id="IPR001926">
    <property type="entry name" value="TrpB-like_PALP"/>
</dbReference>
<name>A0ABN7PHE0_TIMPD</name>
<evidence type="ECO:0000313" key="2">
    <source>
        <dbReference type="EMBL" id="CAG2066529.1"/>
    </source>
</evidence>
<dbReference type="Gene3D" id="3.40.50.1100">
    <property type="match status" value="1"/>
</dbReference>
<reference evidence="2" key="1">
    <citation type="submission" date="2021-03" db="EMBL/GenBank/DDBJ databases">
        <authorList>
            <person name="Tran Van P."/>
        </authorList>
    </citation>
    <scope>NUCLEOTIDE SEQUENCE</scope>
</reference>
<evidence type="ECO:0000313" key="3">
    <source>
        <dbReference type="Proteomes" id="UP001153148"/>
    </source>
</evidence>
<proteinExistence type="predicted"/>
<organism evidence="2 3">
    <name type="scientific">Timema podura</name>
    <name type="common">Walking stick</name>
    <dbReference type="NCBI Taxonomy" id="61482"/>
    <lineage>
        <taxon>Eukaryota</taxon>
        <taxon>Metazoa</taxon>
        <taxon>Ecdysozoa</taxon>
        <taxon>Arthropoda</taxon>
        <taxon>Hexapoda</taxon>
        <taxon>Insecta</taxon>
        <taxon>Pterygota</taxon>
        <taxon>Neoptera</taxon>
        <taxon>Polyneoptera</taxon>
        <taxon>Phasmatodea</taxon>
        <taxon>Timematodea</taxon>
        <taxon>Timematoidea</taxon>
        <taxon>Timematidae</taxon>
        <taxon>Timema</taxon>
    </lineage>
</organism>
<feature type="non-terminal residue" evidence="2">
    <location>
        <position position="168"/>
    </location>
</feature>
<dbReference type="EMBL" id="CAJPIN010055401">
    <property type="protein sequence ID" value="CAG2066529.1"/>
    <property type="molecule type" value="Genomic_DNA"/>
</dbReference>
<sequence>MTGEEIFQQCEGKIDMVVIAAGTGGTITGVGRKLKEQCPNCVIVGVDPEGSILAQPEQINDSDVSFYEVEGIGYDFLADRLSYLLPLFTMEYEISLPVLHSLPDSSYSRWFSLTFISNQLQPSLVCSKASLDNSGPVDRSMVDKWYKSNDKESLVMARRLIREEGLLC</sequence>
<gene>
    <name evidence="2" type="ORF">TPAB3V08_LOCUS13472</name>
</gene>
<protein>
    <recommendedName>
        <fullName evidence="1">Tryptophan synthase beta chain-like PALP domain-containing protein</fullName>
    </recommendedName>
</protein>
<evidence type="ECO:0000259" key="1">
    <source>
        <dbReference type="Pfam" id="PF00291"/>
    </source>
</evidence>
<dbReference type="Pfam" id="PF00291">
    <property type="entry name" value="PALP"/>
    <property type="match status" value="1"/>
</dbReference>
<dbReference type="Proteomes" id="UP001153148">
    <property type="component" value="Unassembled WGS sequence"/>
</dbReference>
<feature type="domain" description="Tryptophan synthase beta chain-like PALP" evidence="1">
    <location>
        <begin position="2"/>
        <end position="54"/>
    </location>
</feature>
<keyword evidence="3" id="KW-1185">Reference proteome</keyword>
<dbReference type="SUPFAM" id="SSF53686">
    <property type="entry name" value="Tryptophan synthase beta subunit-like PLP-dependent enzymes"/>
    <property type="match status" value="1"/>
</dbReference>